<protein>
    <submittedName>
        <fullName evidence="2">Uncharacterized protein</fullName>
    </submittedName>
</protein>
<keyword evidence="1" id="KW-0472">Membrane</keyword>
<keyword evidence="1" id="KW-0812">Transmembrane</keyword>
<feature type="transmembrane region" description="Helical" evidence="1">
    <location>
        <begin position="28"/>
        <end position="50"/>
    </location>
</feature>
<dbReference type="Proteomes" id="UP001138540">
    <property type="component" value="Unassembled WGS sequence"/>
</dbReference>
<accession>A0ABR6NJE1</accession>
<dbReference type="RefSeq" id="WP_184155908.1">
    <property type="nucleotide sequence ID" value="NZ_JACHKA010000001.1"/>
</dbReference>
<name>A0ABR6NJE1_9SPHN</name>
<evidence type="ECO:0000313" key="3">
    <source>
        <dbReference type="Proteomes" id="UP001138540"/>
    </source>
</evidence>
<organism evidence="2 3">
    <name type="scientific">Sphingobium lignivorans</name>
    <dbReference type="NCBI Taxonomy" id="2735886"/>
    <lineage>
        <taxon>Bacteria</taxon>
        <taxon>Pseudomonadati</taxon>
        <taxon>Pseudomonadota</taxon>
        <taxon>Alphaproteobacteria</taxon>
        <taxon>Sphingomonadales</taxon>
        <taxon>Sphingomonadaceae</taxon>
        <taxon>Sphingobium</taxon>
    </lineage>
</organism>
<dbReference type="EMBL" id="JACHKA010000001">
    <property type="protein sequence ID" value="MBB5987402.1"/>
    <property type="molecule type" value="Genomic_DNA"/>
</dbReference>
<sequence length="54" mass="5734">MIRLAAWLAGSSVRPCIPSEPRRMDGRGLLLGLAPALAALVFVACIIAIWGMMP</sequence>
<evidence type="ECO:0000313" key="2">
    <source>
        <dbReference type="EMBL" id="MBB5987402.1"/>
    </source>
</evidence>
<keyword evidence="3" id="KW-1185">Reference proteome</keyword>
<evidence type="ECO:0000256" key="1">
    <source>
        <dbReference type="SAM" id="Phobius"/>
    </source>
</evidence>
<keyword evidence="1" id="KW-1133">Transmembrane helix</keyword>
<comment type="caution">
    <text evidence="2">The sequence shown here is derived from an EMBL/GenBank/DDBJ whole genome shotgun (WGS) entry which is preliminary data.</text>
</comment>
<proteinExistence type="predicted"/>
<gene>
    <name evidence="2" type="ORF">HNP60_003376</name>
</gene>
<reference evidence="2 3" key="1">
    <citation type="submission" date="2020-08" db="EMBL/GenBank/DDBJ databases">
        <title>Exploring microbial biodiversity for novel pathways involved in the catabolism of aromatic compounds derived from lignin.</title>
        <authorList>
            <person name="Elkins J."/>
        </authorList>
    </citation>
    <scope>NUCLEOTIDE SEQUENCE [LARGE SCALE GENOMIC DNA]</scope>
    <source>
        <strain evidence="2 3">B1D3A</strain>
    </source>
</reference>